<keyword evidence="3" id="KW-1185">Reference proteome</keyword>
<accession>A0A8E2AHI8</accession>
<evidence type="ECO:0000313" key="3">
    <source>
        <dbReference type="Proteomes" id="UP000250043"/>
    </source>
</evidence>
<dbReference type="InterPro" id="IPR001680">
    <property type="entry name" value="WD40_rpt"/>
</dbReference>
<sequence length="190" mass="20547">MTAVLRGHERGVVSVAYSLNGLHVASGSDDGTVRLWLVPMKAPSATLRGHAGGLSSVAFSLDSSIAAGAPHNGCVRPQHDAWPSIFISPYHPRLRAAGPSNGKRVTHKADSIHRGTWCGSCLHIGQERRRIDINISVPQSEQDQFFCHLTGPLCLRNSTVVSKGFEDAKISQCWFGRCHDLCLSHSVFPS</sequence>
<organism evidence="2 3">
    <name type="scientific">Obba rivulosa</name>
    <dbReference type="NCBI Taxonomy" id="1052685"/>
    <lineage>
        <taxon>Eukaryota</taxon>
        <taxon>Fungi</taxon>
        <taxon>Dikarya</taxon>
        <taxon>Basidiomycota</taxon>
        <taxon>Agaricomycotina</taxon>
        <taxon>Agaricomycetes</taxon>
        <taxon>Polyporales</taxon>
        <taxon>Gelatoporiaceae</taxon>
        <taxon>Obba</taxon>
    </lineage>
</organism>
<dbReference type="EMBL" id="KV722656">
    <property type="protein sequence ID" value="OCH84586.1"/>
    <property type="molecule type" value="Genomic_DNA"/>
</dbReference>
<keyword evidence="1" id="KW-0853">WD repeat</keyword>
<dbReference type="InterPro" id="IPR015943">
    <property type="entry name" value="WD40/YVTN_repeat-like_dom_sf"/>
</dbReference>
<dbReference type="Proteomes" id="UP000250043">
    <property type="component" value="Unassembled WGS sequence"/>
</dbReference>
<evidence type="ECO:0000256" key="1">
    <source>
        <dbReference type="PROSITE-ProRule" id="PRU00221"/>
    </source>
</evidence>
<dbReference type="OrthoDB" id="2615105at2759"/>
<dbReference type="Gene3D" id="2.130.10.10">
    <property type="entry name" value="YVTN repeat-like/Quinoprotein amine dehydrogenase"/>
    <property type="match status" value="1"/>
</dbReference>
<dbReference type="Pfam" id="PF00400">
    <property type="entry name" value="WD40"/>
    <property type="match status" value="2"/>
</dbReference>
<dbReference type="PANTHER" id="PTHR19879:SF9">
    <property type="entry name" value="TRANSCRIPTION INITIATION FACTOR TFIID SUBUNIT 5"/>
    <property type="match status" value="1"/>
</dbReference>
<dbReference type="SMART" id="SM00320">
    <property type="entry name" value="WD40"/>
    <property type="match status" value="2"/>
</dbReference>
<proteinExistence type="predicted"/>
<dbReference type="PROSITE" id="PS50294">
    <property type="entry name" value="WD_REPEATS_REGION"/>
    <property type="match status" value="1"/>
</dbReference>
<gene>
    <name evidence="2" type="ORF">OBBRIDRAFT_390616</name>
</gene>
<dbReference type="PROSITE" id="PS50082">
    <property type="entry name" value="WD_REPEATS_2"/>
    <property type="match status" value="1"/>
</dbReference>
<dbReference type="AlphaFoldDB" id="A0A8E2AHI8"/>
<protein>
    <submittedName>
        <fullName evidence="2">Uncharacterized protein</fullName>
    </submittedName>
</protein>
<reference evidence="2 3" key="1">
    <citation type="submission" date="2016-07" db="EMBL/GenBank/DDBJ databases">
        <title>Draft genome of the white-rot fungus Obba rivulosa 3A-2.</title>
        <authorList>
            <consortium name="DOE Joint Genome Institute"/>
            <person name="Miettinen O."/>
            <person name="Riley R."/>
            <person name="Acob R."/>
            <person name="Barry K."/>
            <person name="Cullen D."/>
            <person name="De Vries R."/>
            <person name="Hainaut M."/>
            <person name="Hatakka A."/>
            <person name="Henrissat B."/>
            <person name="Hilden K."/>
            <person name="Kuo R."/>
            <person name="Labutti K."/>
            <person name="Lipzen A."/>
            <person name="Makela M.R."/>
            <person name="Sandor L."/>
            <person name="Spatafora J.W."/>
            <person name="Grigoriev I.V."/>
            <person name="Hibbett D.S."/>
        </authorList>
    </citation>
    <scope>NUCLEOTIDE SEQUENCE [LARGE SCALE GENOMIC DNA]</scope>
    <source>
        <strain evidence="2 3">3A-2</strain>
    </source>
</reference>
<name>A0A8E2AHI8_9APHY</name>
<dbReference type="SUPFAM" id="SSF50978">
    <property type="entry name" value="WD40 repeat-like"/>
    <property type="match status" value="1"/>
</dbReference>
<evidence type="ECO:0000313" key="2">
    <source>
        <dbReference type="EMBL" id="OCH84586.1"/>
    </source>
</evidence>
<feature type="repeat" description="WD" evidence="1">
    <location>
        <begin position="5"/>
        <end position="36"/>
    </location>
</feature>
<dbReference type="InterPro" id="IPR036322">
    <property type="entry name" value="WD40_repeat_dom_sf"/>
</dbReference>
<dbReference type="PANTHER" id="PTHR19879">
    <property type="entry name" value="TRANSCRIPTION INITIATION FACTOR TFIID"/>
    <property type="match status" value="1"/>
</dbReference>